<dbReference type="EMBL" id="JAPFPW010000018">
    <property type="protein sequence ID" value="MCW7754930.1"/>
    <property type="molecule type" value="Genomic_DNA"/>
</dbReference>
<dbReference type="Gene3D" id="1.20.1600.10">
    <property type="entry name" value="Outer membrane efflux proteins (OEP)"/>
    <property type="match status" value="1"/>
</dbReference>
<evidence type="ECO:0000313" key="11">
    <source>
        <dbReference type="Proteomes" id="UP001209681"/>
    </source>
</evidence>
<gene>
    <name evidence="10" type="ORF">OOT00_13135</name>
</gene>
<keyword evidence="11" id="KW-1185">Reference proteome</keyword>
<dbReference type="Gene3D" id="3.40.50.2300">
    <property type="match status" value="2"/>
</dbReference>
<dbReference type="RefSeq" id="WP_265425843.1">
    <property type="nucleotide sequence ID" value="NZ_JAPFPW010000018.1"/>
</dbReference>
<keyword evidence="8" id="KW-0175">Coiled coil</keyword>
<evidence type="ECO:0000256" key="8">
    <source>
        <dbReference type="SAM" id="Coils"/>
    </source>
</evidence>
<keyword evidence="3" id="KW-0813">Transport</keyword>
<evidence type="ECO:0000256" key="7">
    <source>
        <dbReference type="ARBA" id="ARBA00023237"/>
    </source>
</evidence>
<keyword evidence="4" id="KW-1134">Transmembrane beta strand</keyword>
<dbReference type="Pfam" id="PF02321">
    <property type="entry name" value="OEP"/>
    <property type="match status" value="2"/>
</dbReference>
<evidence type="ECO:0000256" key="3">
    <source>
        <dbReference type="ARBA" id="ARBA00022448"/>
    </source>
</evidence>
<keyword evidence="5" id="KW-0812">Transmembrane</keyword>
<dbReference type="SUPFAM" id="SSF56954">
    <property type="entry name" value="Outer membrane efflux proteins (OEP)"/>
    <property type="match status" value="1"/>
</dbReference>
<keyword evidence="9" id="KW-0732">Signal</keyword>
<comment type="subcellular location">
    <subcellularLocation>
        <location evidence="1">Cell outer membrane</location>
    </subcellularLocation>
</comment>
<evidence type="ECO:0000256" key="4">
    <source>
        <dbReference type="ARBA" id="ARBA00022452"/>
    </source>
</evidence>
<dbReference type="PANTHER" id="PTHR30026">
    <property type="entry name" value="OUTER MEMBRANE PROTEIN TOLC"/>
    <property type="match status" value="1"/>
</dbReference>
<feature type="signal peptide" evidence="9">
    <location>
        <begin position="1"/>
        <end position="24"/>
    </location>
</feature>
<evidence type="ECO:0000256" key="1">
    <source>
        <dbReference type="ARBA" id="ARBA00004442"/>
    </source>
</evidence>
<protein>
    <submittedName>
        <fullName evidence="10">TolC family protein</fullName>
    </submittedName>
</protein>
<dbReference type="PANTHER" id="PTHR30026:SF20">
    <property type="entry name" value="OUTER MEMBRANE PROTEIN TOLC"/>
    <property type="match status" value="1"/>
</dbReference>
<evidence type="ECO:0000256" key="2">
    <source>
        <dbReference type="ARBA" id="ARBA00007613"/>
    </source>
</evidence>
<evidence type="ECO:0000256" key="5">
    <source>
        <dbReference type="ARBA" id="ARBA00022692"/>
    </source>
</evidence>
<sequence length="779" mass="85660">MLSVRNCTRCLLGLLLLLSSPALAIPTLQLAVLADADTPEIQSFVDQVLRESRILAGQKTDILLAENGFLATGSQATDILAAHNLLEERKDVDLILALGGFCAPVLAERSAFAKPLIAIGIVDARLQKISFSDQGSSGIPHFTYLITPNTLETDIRSFHRMTAFQRLAILVETPILKEDAIREGLDGLALALGADFLYPEATDAARPATIPENADAVILGSLYRHPQAFREEVIQEAIRRKLPLFSLKGESDVLRGALTGRIPDSQRQQMARLMALRIESVLSGGDLSRIPVTIELDTHMYLNLATAKAIDFSPPWNILTEARISVPAPRTAQEFSLTDLLTEALLSHNSILQAEENLQTAKADSRATKAARLPSLGTEIRGQLQDRDHSIGGASETTAEIAASVRQIIFADQIDSAVYTGERKKDQAAARLEQARLDAILDVGSASLELLRSISLLRIREDTAGHTRNNLDIARQRREVGYTGRAEVLRWENALARARQNLLAAGIAVQQAENSLKRRLGWPLDREINIRDTSEQERFFSATGDIPLAKEIRTPKALSRFSLFLEKEAEGLRPEVLVLDAALAASRREERYHRRRPYTPEVAMAAGATHVLDRSGKGSHIPIPSDDCWQVGIQASWTLYSGGEIRASMTAAQAGIRRLELEKEETLRRIREDVRNRLSDVAAAFFDLDFAAQAADAARANLELVQDAYTKGEASIVDLMDARNADIEAREIQAGVHYALLMARLKLQHAAGFYPALSSPQTLEAFLDRYRAYAKGHTP</sequence>
<name>A0ABT3NBT6_9BACT</name>
<evidence type="ECO:0000256" key="9">
    <source>
        <dbReference type="SAM" id="SignalP"/>
    </source>
</evidence>
<comment type="caution">
    <text evidence="10">The sequence shown here is derived from an EMBL/GenBank/DDBJ whole genome shotgun (WGS) entry which is preliminary data.</text>
</comment>
<feature type="coiled-coil region" evidence="8">
    <location>
        <begin position="649"/>
        <end position="676"/>
    </location>
</feature>
<keyword evidence="7" id="KW-0998">Cell outer membrane</keyword>
<organism evidence="10 11">
    <name type="scientific">Desulfobotulus pelophilus</name>
    <dbReference type="NCBI Taxonomy" id="2823377"/>
    <lineage>
        <taxon>Bacteria</taxon>
        <taxon>Pseudomonadati</taxon>
        <taxon>Thermodesulfobacteriota</taxon>
        <taxon>Desulfobacteria</taxon>
        <taxon>Desulfobacterales</taxon>
        <taxon>Desulfobacteraceae</taxon>
        <taxon>Desulfobotulus</taxon>
    </lineage>
</organism>
<dbReference type="InterPro" id="IPR051906">
    <property type="entry name" value="TolC-like"/>
</dbReference>
<evidence type="ECO:0000313" key="10">
    <source>
        <dbReference type="EMBL" id="MCW7754930.1"/>
    </source>
</evidence>
<evidence type="ECO:0000256" key="6">
    <source>
        <dbReference type="ARBA" id="ARBA00023136"/>
    </source>
</evidence>
<comment type="similarity">
    <text evidence="2">Belongs to the outer membrane factor (OMF) (TC 1.B.17) family.</text>
</comment>
<feature type="chain" id="PRO_5046114342" evidence="9">
    <location>
        <begin position="25"/>
        <end position="779"/>
    </location>
</feature>
<dbReference type="InterPro" id="IPR003423">
    <property type="entry name" value="OMP_efflux"/>
</dbReference>
<reference evidence="10 11" key="1">
    <citation type="submission" date="2022-11" db="EMBL/GenBank/DDBJ databases">
        <title>Desulfobotulus tamanensis H1 sp. nov. - anaerobic, alkaliphilic, sulphate reducing bacterium isolated from terrestrial mud volcano.</title>
        <authorList>
            <person name="Frolova A."/>
            <person name="Merkel A.Y."/>
            <person name="Slobodkin A.I."/>
        </authorList>
    </citation>
    <scope>NUCLEOTIDE SEQUENCE [LARGE SCALE GENOMIC DNA]</scope>
    <source>
        <strain evidence="10 11">H1</strain>
    </source>
</reference>
<dbReference type="Proteomes" id="UP001209681">
    <property type="component" value="Unassembled WGS sequence"/>
</dbReference>
<accession>A0ABT3NBT6</accession>
<proteinExistence type="inferred from homology"/>
<keyword evidence="6" id="KW-0472">Membrane</keyword>